<evidence type="ECO:0000256" key="1">
    <source>
        <dbReference type="SAM" id="Phobius"/>
    </source>
</evidence>
<dbReference type="AlphaFoldDB" id="A0A9D2RFQ5"/>
<feature type="transmembrane region" description="Helical" evidence="1">
    <location>
        <begin position="59"/>
        <end position="80"/>
    </location>
</feature>
<protein>
    <submittedName>
        <fullName evidence="2">Uncharacterized protein</fullName>
    </submittedName>
</protein>
<keyword evidence="1" id="KW-1133">Transmembrane helix</keyword>
<feature type="transmembrane region" description="Helical" evidence="1">
    <location>
        <begin position="117"/>
        <end position="137"/>
    </location>
</feature>
<evidence type="ECO:0000313" key="3">
    <source>
        <dbReference type="Proteomes" id="UP000823909"/>
    </source>
</evidence>
<reference evidence="2" key="2">
    <citation type="submission" date="2021-04" db="EMBL/GenBank/DDBJ databases">
        <authorList>
            <person name="Gilroy R."/>
        </authorList>
    </citation>
    <scope>NUCLEOTIDE SEQUENCE</scope>
    <source>
        <strain evidence="2">ChiBcec15-3976</strain>
    </source>
</reference>
<dbReference type="EMBL" id="DWUU01000054">
    <property type="protein sequence ID" value="HJD43124.1"/>
    <property type="molecule type" value="Genomic_DNA"/>
</dbReference>
<keyword evidence="1" id="KW-0472">Membrane</keyword>
<name>A0A9D2RFQ5_9FIRM</name>
<evidence type="ECO:0000313" key="2">
    <source>
        <dbReference type="EMBL" id="HJD43124.1"/>
    </source>
</evidence>
<sequence length="215" mass="23857">MDEKNIVEEQNIIPEEKPVTPSVDIALLARWVRVLFWLIIASLLISFLTGETISETMPVVAAAAQIANILVVAFYGFVLLKMSAEAIRYRGAAICHFISAAFSLALFPISADVENPLVVIAALLAVVIDMIGEYYEYMGHTDVLVDVDRELSGKWFKLWKWYLITFLGIFAGTILTVLIPLLGMLVMLVCTIGTLIVSILKVVYIYKMANVLKKA</sequence>
<feature type="transmembrane region" description="Helical" evidence="1">
    <location>
        <begin position="34"/>
        <end position="53"/>
    </location>
</feature>
<comment type="caution">
    <text evidence="2">The sequence shown here is derived from an EMBL/GenBank/DDBJ whole genome shotgun (WGS) entry which is preliminary data.</text>
</comment>
<feature type="transmembrane region" description="Helical" evidence="1">
    <location>
        <begin position="92"/>
        <end position="111"/>
    </location>
</feature>
<proteinExistence type="predicted"/>
<reference evidence="2" key="1">
    <citation type="journal article" date="2021" name="PeerJ">
        <title>Extensive microbial diversity within the chicken gut microbiome revealed by metagenomics and culture.</title>
        <authorList>
            <person name="Gilroy R."/>
            <person name="Ravi A."/>
            <person name="Getino M."/>
            <person name="Pursley I."/>
            <person name="Horton D.L."/>
            <person name="Alikhan N.F."/>
            <person name="Baker D."/>
            <person name="Gharbi K."/>
            <person name="Hall N."/>
            <person name="Watson M."/>
            <person name="Adriaenssens E.M."/>
            <person name="Foster-Nyarko E."/>
            <person name="Jarju S."/>
            <person name="Secka A."/>
            <person name="Antonio M."/>
            <person name="Oren A."/>
            <person name="Chaudhuri R.R."/>
            <person name="La Ragione R."/>
            <person name="Hildebrand F."/>
            <person name="Pallen M.J."/>
        </authorList>
    </citation>
    <scope>NUCLEOTIDE SEQUENCE</scope>
    <source>
        <strain evidence="2">ChiBcec15-3976</strain>
    </source>
</reference>
<feature type="transmembrane region" description="Helical" evidence="1">
    <location>
        <begin position="158"/>
        <end position="179"/>
    </location>
</feature>
<feature type="transmembrane region" description="Helical" evidence="1">
    <location>
        <begin position="185"/>
        <end position="206"/>
    </location>
</feature>
<keyword evidence="1" id="KW-0812">Transmembrane</keyword>
<organism evidence="2 3">
    <name type="scientific">Candidatus Mediterraneibacter quadrami</name>
    <dbReference type="NCBI Taxonomy" id="2838684"/>
    <lineage>
        <taxon>Bacteria</taxon>
        <taxon>Bacillati</taxon>
        <taxon>Bacillota</taxon>
        <taxon>Clostridia</taxon>
        <taxon>Lachnospirales</taxon>
        <taxon>Lachnospiraceae</taxon>
        <taxon>Mediterraneibacter</taxon>
    </lineage>
</organism>
<accession>A0A9D2RFQ5</accession>
<dbReference type="Proteomes" id="UP000823909">
    <property type="component" value="Unassembled WGS sequence"/>
</dbReference>
<gene>
    <name evidence="2" type="ORF">H9910_08995</name>
</gene>